<evidence type="ECO:0000313" key="3">
    <source>
        <dbReference type="Proteomes" id="UP000664357"/>
    </source>
</evidence>
<feature type="transmembrane region" description="Helical" evidence="1">
    <location>
        <begin position="102"/>
        <end position="122"/>
    </location>
</feature>
<dbReference type="Proteomes" id="UP000664357">
    <property type="component" value="Unassembled WGS sequence"/>
</dbReference>
<organism evidence="2 3">
    <name type="scientific">Candidatus Enterococcus ferrettii</name>
    <dbReference type="NCBI Taxonomy" id="2815324"/>
    <lineage>
        <taxon>Bacteria</taxon>
        <taxon>Bacillati</taxon>
        <taxon>Bacillota</taxon>
        <taxon>Bacilli</taxon>
        <taxon>Lactobacillales</taxon>
        <taxon>Enterococcaceae</taxon>
        <taxon>Enterococcus</taxon>
    </lineage>
</organism>
<keyword evidence="1" id="KW-0472">Membrane</keyword>
<feature type="transmembrane region" description="Helical" evidence="1">
    <location>
        <begin position="39"/>
        <end position="60"/>
    </location>
</feature>
<accession>A0ABV0EJL2</accession>
<reference evidence="2 3" key="1">
    <citation type="submission" date="2024-02" db="EMBL/GenBank/DDBJ databases">
        <title>The Genome Sequence of Enterococcus sp. DIV0159.</title>
        <authorList>
            <person name="Earl A."/>
            <person name="Manson A."/>
            <person name="Gilmore M."/>
            <person name="Sanders J."/>
            <person name="Shea T."/>
            <person name="Howe W."/>
            <person name="Livny J."/>
            <person name="Cuomo C."/>
            <person name="Neafsey D."/>
            <person name="Birren B."/>
        </authorList>
    </citation>
    <scope>NUCLEOTIDE SEQUENCE [LARGE SCALE GENOMIC DNA]</scope>
    <source>
        <strain evidence="2 3">665A</strain>
    </source>
</reference>
<evidence type="ECO:0000256" key="1">
    <source>
        <dbReference type="SAM" id="Phobius"/>
    </source>
</evidence>
<keyword evidence="3" id="KW-1185">Reference proteome</keyword>
<evidence type="ECO:0000313" key="2">
    <source>
        <dbReference type="EMBL" id="MEO1768805.1"/>
    </source>
</evidence>
<dbReference type="EMBL" id="JAFREL020000001">
    <property type="protein sequence ID" value="MEO1768805.1"/>
    <property type="molecule type" value="Genomic_DNA"/>
</dbReference>
<proteinExistence type="predicted"/>
<comment type="caution">
    <text evidence="2">The sequence shown here is derived from an EMBL/GenBank/DDBJ whole genome shotgun (WGS) entry which is preliminary data.</text>
</comment>
<sequence length="132" mass="14978">MQVNRWLVSLALGSVFLYSFKTIYNYFGHGVTSEALDSIWCWPLILIIFLLVIRTGKPAIIKMHRIRNCSSCYLLAVISIVIGRALTGIFEIAGTSSEYVRIYYWAAIVFIFLGSFHFIAAMRAQSLKQSNT</sequence>
<dbReference type="RefSeq" id="WP_207700907.1">
    <property type="nucleotide sequence ID" value="NZ_JAFREL020000001.1"/>
</dbReference>
<protein>
    <submittedName>
        <fullName evidence="2">Uncharacterized protein</fullName>
    </submittedName>
</protein>
<feature type="transmembrane region" description="Helical" evidence="1">
    <location>
        <begin position="72"/>
        <end position="90"/>
    </location>
</feature>
<name>A0ABV0EJL2_9ENTE</name>
<keyword evidence="1" id="KW-0812">Transmembrane</keyword>
<gene>
    <name evidence="2" type="ORF">JZO67_000744</name>
</gene>
<keyword evidence="1" id="KW-1133">Transmembrane helix</keyword>
<feature type="transmembrane region" description="Helical" evidence="1">
    <location>
        <begin position="7"/>
        <end position="27"/>
    </location>
</feature>